<keyword evidence="7" id="KW-0949">S-adenosyl-L-methionine</keyword>
<dbReference type="SFLD" id="SFLDS00029">
    <property type="entry name" value="Radical_SAM"/>
    <property type="match status" value="1"/>
</dbReference>
<comment type="subcellular location">
    <subcellularLocation>
        <location evidence="2">Cytoplasm</location>
    </subcellularLocation>
</comment>
<dbReference type="InterPro" id="IPR007197">
    <property type="entry name" value="rSAM"/>
</dbReference>
<evidence type="ECO:0000256" key="10">
    <source>
        <dbReference type="ARBA" id="ARBA00023014"/>
    </source>
</evidence>
<gene>
    <name evidence="12" type="ORF">FDG2_0395</name>
</gene>
<keyword evidence="3" id="KW-0004">4Fe-4S</keyword>
<evidence type="ECO:0000256" key="4">
    <source>
        <dbReference type="ARBA" id="ARBA00022490"/>
    </source>
</evidence>
<dbReference type="Gene3D" id="3.20.20.70">
    <property type="entry name" value="Aldolase class I"/>
    <property type="match status" value="1"/>
</dbReference>
<evidence type="ECO:0000313" key="13">
    <source>
        <dbReference type="Proteomes" id="UP000199013"/>
    </source>
</evidence>
<keyword evidence="10" id="KW-0411">Iron-sulfur</keyword>
<evidence type="ECO:0000256" key="3">
    <source>
        <dbReference type="ARBA" id="ARBA00022485"/>
    </source>
</evidence>
<evidence type="ECO:0000256" key="7">
    <source>
        <dbReference type="ARBA" id="ARBA00022691"/>
    </source>
</evidence>
<evidence type="ECO:0000256" key="9">
    <source>
        <dbReference type="ARBA" id="ARBA00023004"/>
    </source>
</evidence>
<accession>A0A1C3NTF3</accession>
<evidence type="ECO:0000256" key="6">
    <source>
        <dbReference type="ARBA" id="ARBA00022679"/>
    </source>
</evidence>
<evidence type="ECO:0000259" key="11">
    <source>
        <dbReference type="PROSITE" id="PS51918"/>
    </source>
</evidence>
<keyword evidence="8" id="KW-0479">Metal-binding</keyword>
<dbReference type="CDD" id="cd01335">
    <property type="entry name" value="Radical_SAM"/>
    <property type="match status" value="1"/>
</dbReference>
<sequence length="305" mass="34412">MEPTRTEGDFTMIIESKIDPSKNFVLSYEPGGMIEARYVRRRVDYFIVYVSSQTGCGKACRMCHLTQTGQVQASDLTTDEILSQATEVLSWYDCNAEPAKVVHFNFMARGEPFSNPHILGNGPELVDRLSAEATRRRLVPRVKFSTIFPTELTALDGLAPIFGGYSPDIYYSIYSVDPRFRRRWLPKAMAPEDALEMLKDYQLKTRKIPVLHFAFIEGENDSEESVEGVCAMVNKMNLRVDVNIVRYNPHSPRVGQEPAEEVIHRNAAVMEKRLPGSRVKIVPRVGFDVKASCGMFVARSDIAHA</sequence>
<dbReference type="PANTHER" id="PTHR30544:SF5">
    <property type="entry name" value="RADICAL SAM CORE DOMAIN-CONTAINING PROTEIN"/>
    <property type="match status" value="1"/>
</dbReference>
<dbReference type="GO" id="GO:0046872">
    <property type="term" value="F:metal ion binding"/>
    <property type="evidence" value="ECO:0007669"/>
    <property type="project" value="UniProtKB-KW"/>
</dbReference>
<evidence type="ECO:0000256" key="8">
    <source>
        <dbReference type="ARBA" id="ARBA00022723"/>
    </source>
</evidence>
<dbReference type="GO" id="GO:0070475">
    <property type="term" value="P:rRNA base methylation"/>
    <property type="evidence" value="ECO:0007669"/>
    <property type="project" value="TreeGrafter"/>
</dbReference>
<evidence type="ECO:0000256" key="2">
    <source>
        <dbReference type="ARBA" id="ARBA00004496"/>
    </source>
</evidence>
<keyword evidence="4" id="KW-0963">Cytoplasm</keyword>
<protein>
    <recommendedName>
        <fullName evidence="11">Radical SAM core domain-containing protein</fullName>
    </recommendedName>
</protein>
<dbReference type="PROSITE" id="PS51918">
    <property type="entry name" value="RADICAL_SAM"/>
    <property type="match status" value="1"/>
</dbReference>
<dbReference type="InterPro" id="IPR013785">
    <property type="entry name" value="Aldolase_TIM"/>
</dbReference>
<keyword evidence="13" id="KW-1185">Reference proteome</keyword>
<keyword evidence="9" id="KW-0408">Iron</keyword>
<keyword evidence="5" id="KW-0489">Methyltransferase</keyword>
<keyword evidence="6" id="KW-0808">Transferase</keyword>
<dbReference type="GO" id="GO:0051539">
    <property type="term" value="F:4 iron, 4 sulfur cluster binding"/>
    <property type="evidence" value="ECO:0007669"/>
    <property type="project" value="UniProtKB-KW"/>
</dbReference>
<dbReference type="GO" id="GO:0005737">
    <property type="term" value="C:cytoplasm"/>
    <property type="evidence" value="ECO:0007669"/>
    <property type="project" value="UniProtKB-SubCell"/>
</dbReference>
<dbReference type="InterPro" id="IPR058240">
    <property type="entry name" value="rSAM_sf"/>
</dbReference>
<dbReference type="Proteomes" id="UP000199013">
    <property type="component" value="Unassembled WGS sequence"/>
</dbReference>
<dbReference type="GO" id="GO:0008173">
    <property type="term" value="F:RNA methyltransferase activity"/>
    <property type="evidence" value="ECO:0007669"/>
    <property type="project" value="InterPro"/>
</dbReference>
<dbReference type="PIRSF" id="PIRSF006004">
    <property type="entry name" value="CHP00048"/>
    <property type="match status" value="1"/>
</dbReference>
<dbReference type="InterPro" id="IPR040072">
    <property type="entry name" value="Methyltransferase_A"/>
</dbReference>
<proteinExistence type="predicted"/>
<dbReference type="SUPFAM" id="SSF102114">
    <property type="entry name" value="Radical SAM enzymes"/>
    <property type="match status" value="1"/>
</dbReference>
<evidence type="ECO:0000256" key="1">
    <source>
        <dbReference type="ARBA" id="ARBA00001966"/>
    </source>
</evidence>
<dbReference type="PANTHER" id="PTHR30544">
    <property type="entry name" value="23S RRNA METHYLTRANSFERASE"/>
    <property type="match status" value="1"/>
</dbReference>
<name>A0A1C3NTF3_9ACTN</name>
<evidence type="ECO:0000313" key="12">
    <source>
        <dbReference type="EMBL" id="SBW17842.1"/>
    </source>
</evidence>
<dbReference type="EMBL" id="FLUV01000165">
    <property type="protein sequence ID" value="SBW17842.1"/>
    <property type="molecule type" value="Genomic_DNA"/>
</dbReference>
<dbReference type="InterPro" id="IPR004383">
    <property type="entry name" value="rRNA_lsu_MTrfase_RlmN/Cfr"/>
</dbReference>
<comment type="cofactor">
    <cofactor evidence="1">
        <name>[4Fe-4S] cluster</name>
        <dbReference type="ChEBI" id="CHEBI:49883"/>
    </cofactor>
</comment>
<reference evidence="13" key="1">
    <citation type="submission" date="2016-02" db="EMBL/GenBank/DDBJ databases">
        <authorList>
            <person name="Wibberg D."/>
        </authorList>
    </citation>
    <scope>NUCLEOTIDE SEQUENCE [LARGE SCALE GENOMIC DNA]</scope>
</reference>
<evidence type="ECO:0000256" key="5">
    <source>
        <dbReference type="ARBA" id="ARBA00022603"/>
    </source>
</evidence>
<dbReference type="GO" id="GO:0030488">
    <property type="term" value="P:tRNA methylation"/>
    <property type="evidence" value="ECO:0007669"/>
    <property type="project" value="TreeGrafter"/>
</dbReference>
<dbReference type="AlphaFoldDB" id="A0A1C3NTF3"/>
<feature type="domain" description="Radical SAM core" evidence="11">
    <location>
        <begin position="42"/>
        <end position="284"/>
    </location>
</feature>
<organism evidence="12 13">
    <name type="scientific">Candidatus Protofrankia californiensis</name>
    <dbReference type="NCBI Taxonomy" id="1839754"/>
    <lineage>
        <taxon>Bacteria</taxon>
        <taxon>Bacillati</taxon>
        <taxon>Actinomycetota</taxon>
        <taxon>Actinomycetes</taxon>
        <taxon>Frankiales</taxon>
        <taxon>Frankiaceae</taxon>
        <taxon>Protofrankia</taxon>
    </lineage>
</organism>